<dbReference type="InterPro" id="IPR015943">
    <property type="entry name" value="WD40/YVTN_repeat-like_dom_sf"/>
</dbReference>
<evidence type="ECO:0000313" key="3">
    <source>
        <dbReference type="EMBL" id="KAI9557153.1"/>
    </source>
</evidence>
<evidence type="ECO:0000259" key="2">
    <source>
        <dbReference type="PROSITE" id="PS50837"/>
    </source>
</evidence>
<reference evidence="3 4" key="1">
    <citation type="submission" date="2022-05" db="EMBL/GenBank/DDBJ databases">
        <title>A multi-omics perspective on studying reproductive biology in Daphnia sinensis.</title>
        <authorList>
            <person name="Jia J."/>
        </authorList>
    </citation>
    <scope>NUCLEOTIDE SEQUENCE [LARGE SCALE GENOMIC DNA]</scope>
    <source>
        <strain evidence="3 4">WSL</strain>
    </source>
</reference>
<evidence type="ECO:0000256" key="1">
    <source>
        <dbReference type="SAM" id="MobiDB-lite"/>
    </source>
</evidence>
<name>A0AAD5L7J0_9CRUS</name>
<feature type="region of interest" description="Disordered" evidence="1">
    <location>
        <begin position="1"/>
        <end position="88"/>
    </location>
</feature>
<dbReference type="Proteomes" id="UP000820818">
    <property type="component" value="Linkage Group LG6"/>
</dbReference>
<evidence type="ECO:0000313" key="4">
    <source>
        <dbReference type="Proteomes" id="UP000820818"/>
    </source>
</evidence>
<keyword evidence="4" id="KW-1185">Reference proteome</keyword>
<dbReference type="EMBL" id="WJBH02000006">
    <property type="protein sequence ID" value="KAI9557153.1"/>
    <property type="molecule type" value="Genomic_DNA"/>
</dbReference>
<proteinExistence type="predicted"/>
<dbReference type="SUPFAM" id="SSF50998">
    <property type="entry name" value="Quinoprotein alcohol dehydrogenase-like"/>
    <property type="match status" value="1"/>
</dbReference>
<dbReference type="Pfam" id="PF05729">
    <property type="entry name" value="NACHT"/>
    <property type="match status" value="1"/>
</dbReference>
<feature type="compositionally biased region" description="Low complexity" evidence="1">
    <location>
        <begin position="15"/>
        <end position="26"/>
    </location>
</feature>
<dbReference type="PANTHER" id="PTHR19871:SF37">
    <property type="entry name" value="GH25853P"/>
    <property type="match status" value="1"/>
</dbReference>
<accession>A0AAD5L7J0</accession>
<protein>
    <submittedName>
        <fullName evidence="3">Leucine-rich repeat and WD repeat-containing protein</fullName>
    </submittedName>
</protein>
<dbReference type="InterPro" id="IPR007111">
    <property type="entry name" value="NACHT_NTPase"/>
</dbReference>
<dbReference type="InterPro" id="IPR001680">
    <property type="entry name" value="WD40_rpt"/>
</dbReference>
<dbReference type="Gene3D" id="3.40.50.300">
    <property type="entry name" value="P-loop containing nucleotide triphosphate hydrolases"/>
    <property type="match status" value="1"/>
</dbReference>
<sequence length="1342" mass="148366">MGNLCSSNGGDHDGNNSNSESSPCCRTRPRKSRKSSKAHGGGGGDDEIKQEPIIGNGSNKPESSNVLQQRQRPQLDSREESSMASVDSEVMAPVSAHVDLQLAVSSSSSAVQQQKQGSSSKAAGCHPNQQALAALAGSPTSTNGANCDPDVVRQLPEVIRNVLHGCVGTGGYGTVERGAHLTVYVTSADPTASSTATLLDAINSSGVHAEIKALATSRGASLQIVCDPWGPTSSTRPATTLMSSSDDRIGRISLSNLNRLMETSNVIPVLVFGDTLGRTCLPLSIEAQDFQTALDQAPDAEDRMLVEQWYHADQLAQPPCYRLQSSPTMSEDVQQRLLEFFITVFSQELSDAYLNTLFEQEVHNSVCMSQELARRCIWIQEMTISSPNTSGSVHSESSITERENRRRVNAVQKILKTLLQEKHVIKIQAEPFSAVTSQLSATLHSIVEEVLFEAEAKDVLSRSSLPRLLLEEINQHLAFCQKAASCSVNRESALMVVKRYLTGNDQHPLVIYGAEGSGKTCLLARAAQQSHSWQQLDPACPLEMGVLLRFIRLTPESSTALTVLHSITQQVSLLITGRLPRNPHTLSDYQSTLHRLMSDERSCKKRMTFIMDGIDHLADFESVVDLLGSWLSLQLPPTIKVLLTLRNGHQLERLRDQLPEKAFYQLEELTSSEAHNLFDACLLQHTHRSHSDHLTAMAAQINQSHRPLTVKILSWQAGLAEEFRGNISGEILPCSTNVIPNLRAAVHELTGRDQVGMMIALLTSSRYGICDYEMEQLCQLHLCESDKSSWPTLAHLLVPFLQRVVVGGLGLLSWRDVTLREQMTNTFLVDCEETVVIHRKMLNYFWTIWQESRALLLSRNWTDLASPSSAITSLRLTRRALDEIPHHLSRLDVSESQHMWNEIWSDPGWLLTKLATSGVTQVMEDFALTPKSCQPDYFKDWMNLIAPAIDYDYRQLASQLIGRGAPQLGVFEELCRKPLVTCLLPSHHLASSESEKDVCISAIYRLNSGEKHHAAALSAVRDELTLWNFKTGQCDKVLGNLQHQPLKVATLANDRCVVLCGRELCVYDMNTGEEVLKLKGMMNQKLPLFGLHGDSHVVSLSRNRMYVNLISLENGDCVTTFKVGEDRFLNSLLVSDNGRLLVCGDESKRPCSLLVWDLQAKKLIYDLKMNHHEFITRLSAITGDGTYVACVCKELETSDPNFIVVYDLQSGTLFKKWKAGANTVAVSIACQNSCVVTSLQDARILVWDLVTGNCRWSLLGHSASVDTLNLDAEGWYLLSWDSDDNDRSLRLWNLANGQDVATFTPDQRTTAAHVSADGHIVLVALAGRSDLVQLKLSQTSLS</sequence>
<organism evidence="3 4">
    <name type="scientific">Daphnia sinensis</name>
    <dbReference type="NCBI Taxonomy" id="1820382"/>
    <lineage>
        <taxon>Eukaryota</taxon>
        <taxon>Metazoa</taxon>
        <taxon>Ecdysozoa</taxon>
        <taxon>Arthropoda</taxon>
        <taxon>Crustacea</taxon>
        <taxon>Branchiopoda</taxon>
        <taxon>Diplostraca</taxon>
        <taxon>Cladocera</taxon>
        <taxon>Anomopoda</taxon>
        <taxon>Daphniidae</taxon>
        <taxon>Daphnia</taxon>
        <taxon>Daphnia similis group</taxon>
    </lineage>
</organism>
<dbReference type="PROSITE" id="PS50837">
    <property type="entry name" value="NACHT"/>
    <property type="match status" value="1"/>
</dbReference>
<feature type="compositionally biased region" description="Basic residues" evidence="1">
    <location>
        <begin position="27"/>
        <end position="37"/>
    </location>
</feature>
<dbReference type="SMART" id="SM00320">
    <property type="entry name" value="WD40"/>
    <property type="match status" value="3"/>
</dbReference>
<comment type="caution">
    <text evidence="3">The sequence shown here is derived from an EMBL/GenBank/DDBJ whole genome shotgun (WGS) entry which is preliminary data.</text>
</comment>
<gene>
    <name evidence="3" type="ORF">GHT06_016960</name>
</gene>
<feature type="compositionally biased region" description="Polar residues" evidence="1">
    <location>
        <begin position="56"/>
        <end position="72"/>
    </location>
</feature>
<dbReference type="InterPro" id="IPR052752">
    <property type="entry name" value="NACHT-WD_repeat"/>
</dbReference>
<dbReference type="Gene3D" id="2.130.10.10">
    <property type="entry name" value="YVTN repeat-like/Quinoprotein amine dehydrogenase"/>
    <property type="match status" value="2"/>
</dbReference>
<dbReference type="InterPro" id="IPR011047">
    <property type="entry name" value="Quinoprotein_ADH-like_sf"/>
</dbReference>
<dbReference type="SUPFAM" id="SSF52540">
    <property type="entry name" value="P-loop containing nucleoside triphosphate hydrolases"/>
    <property type="match status" value="1"/>
</dbReference>
<feature type="domain" description="NACHT" evidence="2">
    <location>
        <begin position="507"/>
        <end position="646"/>
    </location>
</feature>
<dbReference type="PANTHER" id="PTHR19871">
    <property type="entry name" value="BETA TRANSDUCIN-RELATED PROTEIN"/>
    <property type="match status" value="1"/>
</dbReference>
<dbReference type="InterPro" id="IPR027417">
    <property type="entry name" value="P-loop_NTPase"/>
</dbReference>